<dbReference type="Proteomes" id="UP001177021">
    <property type="component" value="Unassembled WGS sequence"/>
</dbReference>
<keyword evidence="2" id="KW-1185">Reference proteome</keyword>
<accession>A0ACB0LAP1</accession>
<dbReference type="EMBL" id="CASHSV030000513">
    <property type="protein sequence ID" value="CAJ2666306.1"/>
    <property type="molecule type" value="Genomic_DNA"/>
</dbReference>
<comment type="caution">
    <text evidence="1">The sequence shown here is derived from an EMBL/GenBank/DDBJ whole genome shotgun (WGS) entry which is preliminary data.</text>
</comment>
<evidence type="ECO:0000313" key="1">
    <source>
        <dbReference type="EMBL" id="CAJ2666306.1"/>
    </source>
</evidence>
<protein>
    <submittedName>
        <fullName evidence="1">Uncharacterized protein</fullName>
    </submittedName>
</protein>
<gene>
    <name evidence="1" type="ORF">MILVUS5_LOCUS31117</name>
</gene>
<reference evidence="1" key="1">
    <citation type="submission" date="2023-10" db="EMBL/GenBank/DDBJ databases">
        <authorList>
            <person name="Rodriguez Cubillos JULIANA M."/>
            <person name="De Vega J."/>
        </authorList>
    </citation>
    <scope>NUCLEOTIDE SEQUENCE</scope>
</reference>
<name>A0ACB0LAP1_TRIPR</name>
<evidence type="ECO:0000313" key="2">
    <source>
        <dbReference type="Proteomes" id="UP001177021"/>
    </source>
</evidence>
<organism evidence="1 2">
    <name type="scientific">Trifolium pratense</name>
    <name type="common">Red clover</name>
    <dbReference type="NCBI Taxonomy" id="57577"/>
    <lineage>
        <taxon>Eukaryota</taxon>
        <taxon>Viridiplantae</taxon>
        <taxon>Streptophyta</taxon>
        <taxon>Embryophyta</taxon>
        <taxon>Tracheophyta</taxon>
        <taxon>Spermatophyta</taxon>
        <taxon>Magnoliopsida</taxon>
        <taxon>eudicotyledons</taxon>
        <taxon>Gunneridae</taxon>
        <taxon>Pentapetalae</taxon>
        <taxon>rosids</taxon>
        <taxon>fabids</taxon>
        <taxon>Fabales</taxon>
        <taxon>Fabaceae</taxon>
        <taxon>Papilionoideae</taxon>
        <taxon>50 kb inversion clade</taxon>
        <taxon>NPAAA clade</taxon>
        <taxon>Hologalegina</taxon>
        <taxon>IRL clade</taxon>
        <taxon>Trifolieae</taxon>
        <taxon>Trifolium</taxon>
    </lineage>
</organism>
<sequence length="134" mass="14850">MPPSSESRYSSSQEPGNFVITFPRSYHGGFNLGLNCVEAVNFALADWLPHGSFGVDLYKQFHKTVVLSHEELLCVVAQNKREPNDLWQEPLVPASSWTPCSDQQSWEPNEGSNGYILVTANGGINQQRVVVVLS</sequence>
<proteinExistence type="predicted"/>